<evidence type="ECO:0000313" key="2">
    <source>
        <dbReference type="Proteomes" id="UP000593578"/>
    </source>
</evidence>
<reference evidence="1 2" key="1">
    <citation type="journal article" date="2019" name="Genome Biol. Evol.">
        <title>Insights into the evolution of the New World diploid cottons (Gossypium, subgenus Houzingenia) based on genome sequencing.</title>
        <authorList>
            <person name="Grover C.E."/>
            <person name="Arick M.A. 2nd"/>
            <person name="Thrash A."/>
            <person name="Conover J.L."/>
            <person name="Sanders W.S."/>
            <person name="Peterson D.G."/>
            <person name="Frelichowski J.E."/>
            <person name="Scheffler J.A."/>
            <person name="Scheffler B.E."/>
            <person name="Wendel J.F."/>
        </authorList>
    </citation>
    <scope>NUCLEOTIDE SEQUENCE [LARGE SCALE GENOMIC DNA]</scope>
    <source>
        <strain evidence="1">8</strain>
        <tissue evidence="1">Leaf</tissue>
    </source>
</reference>
<name>A0A7J8Q4T0_GOSRA</name>
<dbReference type="AlphaFoldDB" id="A0A7J8Q4T0"/>
<organism evidence="1 2">
    <name type="scientific">Gossypium raimondii</name>
    <name type="common">Peruvian cotton</name>
    <name type="synonym">Gossypium klotzschianum subsp. raimondii</name>
    <dbReference type="NCBI Taxonomy" id="29730"/>
    <lineage>
        <taxon>Eukaryota</taxon>
        <taxon>Viridiplantae</taxon>
        <taxon>Streptophyta</taxon>
        <taxon>Embryophyta</taxon>
        <taxon>Tracheophyta</taxon>
        <taxon>Spermatophyta</taxon>
        <taxon>Magnoliopsida</taxon>
        <taxon>eudicotyledons</taxon>
        <taxon>Gunneridae</taxon>
        <taxon>Pentapetalae</taxon>
        <taxon>rosids</taxon>
        <taxon>malvids</taxon>
        <taxon>Malvales</taxon>
        <taxon>Malvaceae</taxon>
        <taxon>Malvoideae</taxon>
        <taxon>Gossypium</taxon>
    </lineage>
</organism>
<gene>
    <name evidence="1" type="ORF">Gorai_013361</name>
</gene>
<dbReference type="EMBL" id="JABEZZ010000009">
    <property type="protein sequence ID" value="MBA0596545.1"/>
    <property type="molecule type" value="Genomic_DNA"/>
</dbReference>
<proteinExistence type="predicted"/>
<protein>
    <submittedName>
        <fullName evidence="1">Uncharacterized protein</fullName>
    </submittedName>
</protein>
<dbReference type="Proteomes" id="UP000593578">
    <property type="component" value="Unassembled WGS sequence"/>
</dbReference>
<evidence type="ECO:0000313" key="1">
    <source>
        <dbReference type="EMBL" id="MBA0596545.1"/>
    </source>
</evidence>
<sequence>MGSWIYRCIMRCVVQNEVGIFFPHLITDLCRLARVPMAPNEQVNCPTKSLKGNPLYEKIHELQQELHNERTWKLKNKERPSHLSLRDSKIEKMLQHLVTKRDLPNGVILKDSKEWPKQALRRGT</sequence>
<comment type="caution">
    <text evidence="1">The sequence shown here is derived from an EMBL/GenBank/DDBJ whole genome shotgun (WGS) entry which is preliminary data.</text>
</comment>
<accession>A0A7J8Q4T0</accession>
<feature type="non-terminal residue" evidence="1">
    <location>
        <position position="124"/>
    </location>
</feature>